<organism evidence="2 3">
    <name type="scientific">Moraxella cuniculi DSM 21768</name>
    <dbReference type="NCBI Taxonomy" id="1122245"/>
    <lineage>
        <taxon>Bacteria</taxon>
        <taxon>Pseudomonadati</taxon>
        <taxon>Pseudomonadota</taxon>
        <taxon>Gammaproteobacteria</taxon>
        <taxon>Moraxellales</taxon>
        <taxon>Moraxellaceae</taxon>
        <taxon>Moraxella</taxon>
    </lineage>
</organism>
<dbReference type="AlphaFoldDB" id="A0A1N7DIH4"/>
<keyword evidence="1" id="KW-0472">Membrane</keyword>
<reference evidence="3" key="1">
    <citation type="submission" date="2017-01" db="EMBL/GenBank/DDBJ databases">
        <authorList>
            <person name="Varghese N."/>
            <person name="Submissions S."/>
        </authorList>
    </citation>
    <scope>NUCLEOTIDE SEQUENCE [LARGE SCALE GENOMIC DNA]</scope>
    <source>
        <strain evidence="3">DSM 21768</strain>
    </source>
</reference>
<feature type="transmembrane region" description="Helical" evidence="1">
    <location>
        <begin position="144"/>
        <end position="164"/>
    </location>
</feature>
<evidence type="ECO:0000313" key="3">
    <source>
        <dbReference type="Proteomes" id="UP000187495"/>
    </source>
</evidence>
<protein>
    <submittedName>
        <fullName evidence="2">Uncharacterized protein</fullName>
    </submittedName>
</protein>
<dbReference type="RefSeq" id="WP_076554455.1">
    <property type="nucleotide sequence ID" value="NZ_FTNU01000001.1"/>
</dbReference>
<accession>A0A1N7DIH4</accession>
<dbReference type="PROSITE" id="PS51257">
    <property type="entry name" value="PROKAR_LIPOPROTEIN"/>
    <property type="match status" value="1"/>
</dbReference>
<sequence length="171" mass="18469">MPKFKNNNPAFDDVCIYGCSIIGGFLSFGCTLYGLYHFLPVWFDSLLAFVLLTPFVVLITGLLVTAGMLAGMMLGTCLYLICTSVLGLFSFLNAIPQNNRITKKTAKPIKPTKEKIELIVGLVVMGCTAALIGVGVFTSVPNDGIIAAWLILTGMTAYIGNRYLTKIQSQS</sequence>
<feature type="transmembrane region" description="Helical" evidence="1">
    <location>
        <begin position="116"/>
        <end position="138"/>
    </location>
</feature>
<dbReference type="Proteomes" id="UP000187495">
    <property type="component" value="Unassembled WGS sequence"/>
</dbReference>
<evidence type="ECO:0000256" key="1">
    <source>
        <dbReference type="SAM" id="Phobius"/>
    </source>
</evidence>
<dbReference type="EMBL" id="FTNU01000001">
    <property type="protein sequence ID" value="SIR75601.1"/>
    <property type="molecule type" value="Genomic_DNA"/>
</dbReference>
<name>A0A1N7DIH4_9GAMM</name>
<dbReference type="STRING" id="34061.B0189_01760"/>
<proteinExistence type="predicted"/>
<keyword evidence="1" id="KW-1133">Transmembrane helix</keyword>
<feature type="transmembrane region" description="Helical" evidence="1">
    <location>
        <begin position="46"/>
        <end position="66"/>
    </location>
</feature>
<evidence type="ECO:0000313" key="2">
    <source>
        <dbReference type="EMBL" id="SIR75601.1"/>
    </source>
</evidence>
<feature type="transmembrane region" description="Helical" evidence="1">
    <location>
        <begin position="20"/>
        <end position="39"/>
    </location>
</feature>
<keyword evidence="1" id="KW-0812">Transmembrane</keyword>
<gene>
    <name evidence="2" type="ORF">SAMN02745664_101291</name>
</gene>
<feature type="transmembrane region" description="Helical" evidence="1">
    <location>
        <begin position="72"/>
        <end position="95"/>
    </location>
</feature>
<keyword evidence="3" id="KW-1185">Reference proteome</keyword>